<dbReference type="Proteomes" id="UP000094444">
    <property type="component" value="Unassembled WGS sequence"/>
</dbReference>
<proteinExistence type="predicted"/>
<comment type="caution">
    <text evidence="1">The sequence shown here is derived from an EMBL/GenBank/DDBJ whole genome shotgun (WGS) entry which is preliminary data.</text>
</comment>
<keyword evidence="2" id="KW-1185">Reference proteome</keyword>
<organism evidence="1 2">
    <name type="scientific">Diaporthe helianthi</name>
    <dbReference type="NCBI Taxonomy" id="158607"/>
    <lineage>
        <taxon>Eukaryota</taxon>
        <taxon>Fungi</taxon>
        <taxon>Dikarya</taxon>
        <taxon>Ascomycota</taxon>
        <taxon>Pezizomycotina</taxon>
        <taxon>Sordariomycetes</taxon>
        <taxon>Sordariomycetidae</taxon>
        <taxon>Diaporthales</taxon>
        <taxon>Diaporthaceae</taxon>
        <taxon>Diaporthe</taxon>
    </lineage>
</organism>
<dbReference type="EMBL" id="MAVT02001695">
    <property type="protein sequence ID" value="POS70294.1"/>
    <property type="molecule type" value="Genomic_DNA"/>
</dbReference>
<name>A0A2P5HJ73_DIAHE</name>
<gene>
    <name evidence="1" type="ORF">DHEL01_v211313</name>
</gene>
<dbReference type="OrthoDB" id="5240454at2759"/>
<evidence type="ECO:0000313" key="1">
    <source>
        <dbReference type="EMBL" id="POS70294.1"/>
    </source>
</evidence>
<evidence type="ECO:0000313" key="2">
    <source>
        <dbReference type="Proteomes" id="UP000094444"/>
    </source>
</evidence>
<dbReference type="AlphaFoldDB" id="A0A2P5HJ73"/>
<dbReference type="InParanoid" id="A0A2P5HJ73"/>
<accession>A0A2P5HJ73</accession>
<protein>
    <submittedName>
        <fullName evidence="1">Uncharacterized protein</fullName>
    </submittedName>
</protein>
<sequence length="351" mass="40640">MTCIACDGLHSLRKCPFVFEDNPWRLDRTEYATREFEARLRKYPGFHDAVCRGLKPRTLRLWPKVRPDVSLNLEAASNVLIMTVWLSNFDERIIYPGKKDGYHFDVSAFQRSKSRFSPGHYATTDDNGKPYLVVFANTADMDEMMSYEMDMIRSFVTSYNNGAKSLFNVSPELDVRPIGVVFVTWFHGYARWGIHIKAKGSNLQNGYEGWTSGRVRDFRGNLGVDWHADTASKFENTAPWWVAAVNYALLRDVREPAERISGFIQSQQQWERILYWRKMLLHRAATFYGTSSPQYRLIYGHAQGKDNDVEGRADRNIPARDAMPLWKHILARTSMAGKPYEAQTIWRSIKQ</sequence>
<reference evidence="1" key="1">
    <citation type="submission" date="2017-09" db="EMBL/GenBank/DDBJ databases">
        <title>Polyketide synthases of a Diaporthe helianthi virulent isolate.</title>
        <authorList>
            <person name="Baroncelli R."/>
        </authorList>
    </citation>
    <scope>NUCLEOTIDE SEQUENCE [LARGE SCALE GENOMIC DNA]</scope>
    <source>
        <strain evidence="1">7/96</strain>
    </source>
</reference>